<feature type="compositionally biased region" description="Low complexity" evidence="6">
    <location>
        <begin position="290"/>
        <end position="302"/>
    </location>
</feature>
<keyword evidence="9" id="KW-1185">Reference proteome</keyword>
<evidence type="ECO:0000256" key="3">
    <source>
        <dbReference type="ARBA" id="ARBA00022833"/>
    </source>
</evidence>
<comment type="caution">
    <text evidence="8">The sequence shown here is derived from an EMBL/GenBank/DDBJ whole genome shotgun (WGS) entry which is preliminary data.</text>
</comment>
<feature type="compositionally biased region" description="Polar residues" evidence="6">
    <location>
        <begin position="115"/>
        <end position="139"/>
    </location>
</feature>
<name>A0A9P6MWL8_9FUNG</name>
<dbReference type="OrthoDB" id="1112565at2759"/>
<keyword evidence="3 5" id="KW-0862">Zinc</keyword>
<feature type="compositionally biased region" description="Basic and acidic residues" evidence="6">
    <location>
        <begin position="974"/>
        <end position="995"/>
    </location>
</feature>
<feature type="compositionally biased region" description="Polar residues" evidence="6">
    <location>
        <begin position="238"/>
        <end position="249"/>
    </location>
</feature>
<feature type="compositionally biased region" description="Basic and acidic residues" evidence="6">
    <location>
        <begin position="783"/>
        <end position="792"/>
    </location>
</feature>
<keyword evidence="2" id="KW-0677">Repeat</keyword>
<dbReference type="EMBL" id="JAAAID010000529">
    <property type="protein sequence ID" value="KAG0016492.1"/>
    <property type="molecule type" value="Genomic_DNA"/>
</dbReference>
<feature type="compositionally biased region" description="Polar residues" evidence="6">
    <location>
        <begin position="470"/>
        <end position="479"/>
    </location>
</feature>
<evidence type="ECO:0000259" key="7">
    <source>
        <dbReference type="PROSITE" id="PS50023"/>
    </source>
</evidence>
<dbReference type="GO" id="GO:0003712">
    <property type="term" value="F:transcription coregulator activity"/>
    <property type="evidence" value="ECO:0007669"/>
    <property type="project" value="TreeGrafter"/>
</dbReference>
<feature type="region of interest" description="Disordered" evidence="6">
    <location>
        <begin position="648"/>
        <end position="684"/>
    </location>
</feature>
<feature type="domain" description="LIM zinc-binding" evidence="7">
    <location>
        <begin position="1106"/>
        <end position="1165"/>
    </location>
</feature>
<feature type="compositionally biased region" description="Polar residues" evidence="6">
    <location>
        <begin position="1016"/>
        <end position="1027"/>
    </location>
</feature>
<feature type="compositionally biased region" description="Polar residues" evidence="6">
    <location>
        <begin position="813"/>
        <end position="822"/>
    </location>
</feature>
<feature type="region of interest" description="Disordered" evidence="6">
    <location>
        <begin position="102"/>
        <end position="151"/>
    </location>
</feature>
<keyword evidence="1 5" id="KW-0479">Metal-binding</keyword>
<dbReference type="PROSITE" id="PS50023">
    <property type="entry name" value="LIM_DOMAIN_2"/>
    <property type="match status" value="3"/>
</dbReference>
<feature type="compositionally biased region" description="Basic and acidic residues" evidence="6">
    <location>
        <begin position="520"/>
        <end position="533"/>
    </location>
</feature>
<reference evidence="8" key="1">
    <citation type="journal article" date="2020" name="Fungal Divers.">
        <title>Resolving the Mortierellaceae phylogeny through synthesis of multi-gene phylogenetics and phylogenomics.</title>
        <authorList>
            <person name="Vandepol N."/>
            <person name="Liber J."/>
            <person name="Desiro A."/>
            <person name="Na H."/>
            <person name="Kennedy M."/>
            <person name="Barry K."/>
            <person name="Grigoriev I.V."/>
            <person name="Miller A.N."/>
            <person name="O'Donnell K."/>
            <person name="Stajich J.E."/>
            <person name="Bonito G."/>
        </authorList>
    </citation>
    <scope>NUCLEOTIDE SEQUENCE</scope>
    <source>
        <strain evidence="8">NRRL 2769</strain>
    </source>
</reference>
<accession>A0A9P6MWL8</accession>
<evidence type="ECO:0000256" key="1">
    <source>
        <dbReference type="ARBA" id="ARBA00022723"/>
    </source>
</evidence>
<dbReference type="Proteomes" id="UP000703661">
    <property type="component" value="Unassembled WGS sequence"/>
</dbReference>
<feature type="region of interest" description="Disordered" evidence="6">
    <location>
        <begin position="268"/>
        <end position="302"/>
    </location>
</feature>
<feature type="region of interest" description="Disordered" evidence="6">
    <location>
        <begin position="167"/>
        <end position="191"/>
    </location>
</feature>
<feature type="compositionally biased region" description="Polar residues" evidence="6">
    <location>
        <begin position="876"/>
        <end position="904"/>
    </location>
</feature>
<protein>
    <recommendedName>
        <fullName evidence="7">LIM zinc-binding domain-containing protein</fullName>
    </recommendedName>
</protein>
<gene>
    <name evidence="8" type="ORF">BGZ80_009187</name>
</gene>
<dbReference type="InterPro" id="IPR001781">
    <property type="entry name" value="Znf_LIM"/>
</dbReference>
<dbReference type="SMART" id="SM00132">
    <property type="entry name" value="LIM"/>
    <property type="match status" value="3"/>
</dbReference>
<dbReference type="AlphaFoldDB" id="A0A9P6MWL8"/>
<proteinExistence type="predicted"/>
<feature type="compositionally biased region" description="Polar residues" evidence="6">
    <location>
        <begin position="589"/>
        <end position="609"/>
    </location>
</feature>
<keyword evidence="4 5" id="KW-0440">LIM domain</keyword>
<feature type="region of interest" description="Disordered" evidence="6">
    <location>
        <begin position="468"/>
        <end position="614"/>
    </location>
</feature>
<dbReference type="SUPFAM" id="SSF57716">
    <property type="entry name" value="Glucocorticoid receptor-like (DNA-binding domain)"/>
    <property type="match status" value="3"/>
</dbReference>
<dbReference type="Pfam" id="PF00412">
    <property type="entry name" value="LIM"/>
    <property type="match status" value="3"/>
</dbReference>
<dbReference type="Gene3D" id="2.10.110.10">
    <property type="entry name" value="Cysteine Rich Protein"/>
    <property type="match status" value="3"/>
</dbReference>
<evidence type="ECO:0000313" key="8">
    <source>
        <dbReference type="EMBL" id="KAG0016492.1"/>
    </source>
</evidence>
<dbReference type="PROSITE" id="PS00478">
    <property type="entry name" value="LIM_DOMAIN_1"/>
    <property type="match status" value="1"/>
</dbReference>
<dbReference type="PANTHER" id="PTHR24205">
    <property type="entry name" value="FOUR AND A HALF LIM DOMAINS PROTEIN"/>
    <property type="match status" value="1"/>
</dbReference>
<evidence type="ECO:0000256" key="5">
    <source>
        <dbReference type="PROSITE-ProRule" id="PRU00125"/>
    </source>
</evidence>
<evidence type="ECO:0000256" key="4">
    <source>
        <dbReference type="ARBA" id="ARBA00023038"/>
    </source>
</evidence>
<dbReference type="GO" id="GO:0046872">
    <property type="term" value="F:metal ion binding"/>
    <property type="evidence" value="ECO:0007669"/>
    <property type="project" value="UniProtKB-KW"/>
</dbReference>
<feature type="compositionally biased region" description="Basic and acidic residues" evidence="6">
    <location>
        <begin position="953"/>
        <end position="964"/>
    </location>
</feature>
<feature type="domain" description="LIM zinc-binding" evidence="7">
    <location>
        <begin position="1033"/>
        <end position="1097"/>
    </location>
</feature>
<feature type="domain" description="LIM zinc-binding" evidence="7">
    <location>
        <begin position="1166"/>
        <end position="1229"/>
    </location>
</feature>
<evidence type="ECO:0000256" key="2">
    <source>
        <dbReference type="ARBA" id="ARBA00022737"/>
    </source>
</evidence>
<feature type="region of interest" description="Disordered" evidence="6">
    <location>
        <begin position="213"/>
        <end position="249"/>
    </location>
</feature>
<feature type="compositionally biased region" description="Polar residues" evidence="6">
    <location>
        <begin position="330"/>
        <end position="349"/>
    </location>
</feature>
<feature type="region of interest" description="Disordered" evidence="6">
    <location>
        <begin position="401"/>
        <end position="444"/>
    </location>
</feature>
<feature type="compositionally biased region" description="Basic and acidic residues" evidence="6">
    <location>
        <begin position="711"/>
        <end position="721"/>
    </location>
</feature>
<feature type="compositionally biased region" description="Low complexity" evidence="6">
    <location>
        <begin position="140"/>
        <end position="149"/>
    </location>
</feature>
<feature type="compositionally biased region" description="Basic and acidic residues" evidence="6">
    <location>
        <begin position="423"/>
        <end position="432"/>
    </location>
</feature>
<evidence type="ECO:0000313" key="9">
    <source>
        <dbReference type="Proteomes" id="UP000703661"/>
    </source>
</evidence>
<feature type="compositionally biased region" description="Pro residues" evidence="6">
    <location>
        <begin position="911"/>
        <end position="921"/>
    </location>
</feature>
<evidence type="ECO:0000256" key="6">
    <source>
        <dbReference type="SAM" id="MobiDB-lite"/>
    </source>
</evidence>
<sequence length="1251" mass="140496">MSSFTVQLPDPRLSKILPVIHCSDCGQDVEYRKLSNHNCIYAPAMPIIPLSLSTQPTSPSDSITTTDRYSIQKKIPSVTKSTTTNTSPLSLIRSASQRSRPALPYLEKYSKRKSTSAPAILSQTTNLGRNSLDSNVNRNSQQGLSQQQQKRALSPIIAAALSDSDQDLVTPRASIDERSSPLTSGRFSPDIDQNKHMMETICNYPVRPARASQQLPLVPKKSAARTSGIAPRRGLEISTDNSKQTLLTTGQSSDARIIFELDQEREREWEKSNRSTPPAIASSAANGLTRPNSFESISSSSSWGTKCSLLERSGSALAMNSLRPERPKRQSSPCQSEQSRYSNELLSAQRQKKEPRQILSPSTTASGESSPRSSTSTYTTHSPPLSPLDELVELEIVNEPQEIEYRPPTPKSSSPSPIPPKDSLSEELKEDSSETQSESDVDVDQFETLMENILLEIKIKAMPALKCDSSRTTRTQVVETVNPARKRVTSPSPDPIPAQTTVVRRADNDRNYPSILSKSTEPKVLCRADDTRKRPQSPTPVLTKTTKATEETRGSLTPAQPRSTRRSEDIRKSPSPVPPQPRAVRQLEDIQNSTLLQTTTVRQTGVTSPTPAPRVKATHRIDIVESAPLSPELRPNVTREAHRTDLVDSTPLSPRLRPNATRETEVTSCTKTVKSAPLSPPLQPKVTRETYRSNVVESTPLSSRLRPNVARRTEATNRTEAVKSAPLSPPLRAKVPRETRRTEGVESAPLSPLRPRASRETEVTCRTKALKSAPLSPPLHPKVSRELRRNEVVESTPSSPPHCPRVTRETEAIKSSPTQFQTRRLRQDENLQRSTTPPPTQFQTRRLRQDEDLQRSTTPPPLQPRAARRSVETRDSPSQAPVQSKATRRTSPLPLTNKLKQSFRQSEDVRSPPPPPAPEPQPMISRRSNETRNQRSVKEDKERVEKTSGSVIRSDKTETSEKSKKTVKVTRFNHVHEQEREQEQSDHSFEREHSRGPTTRSEPIGKVNKELDRSPTSRSVARNQSTKGRGGIERCADCKNDIQPSELADSIKMAYGSYHSECMKCSQCRVFIPSSLDAHEFEGHLLCENDYAKMLEKEVLRPQRRRICAGCETPIESTDQVVYALGKPWHEHHLFCYHCLKPIREAHMEKSGRVYCVRDYNELFLPKCKACGLKIESNIISAKDNKLTGKWHADCFRCRTCRREFPDMKFYVFKDQPYCKRHYHRLNNSMCMRCDEPIEGHCAQTMEVRQK</sequence>
<feature type="compositionally biased region" description="Basic and acidic residues" evidence="6">
    <location>
        <begin position="735"/>
        <end position="744"/>
    </location>
</feature>
<dbReference type="PANTHER" id="PTHR24205:SF16">
    <property type="entry name" value="GH01042P-RELATED"/>
    <property type="match status" value="1"/>
</dbReference>
<feature type="region of interest" description="Disordered" evidence="6">
    <location>
        <begin position="697"/>
        <end position="1030"/>
    </location>
</feature>
<feature type="region of interest" description="Disordered" evidence="6">
    <location>
        <begin position="319"/>
        <end position="387"/>
    </location>
</feature>
<dbReference type="CDD" id="cd08368">
    <property type="entry name" value="LIM"/>
    <property type="match status" value="1"/>
</dbReference>
<feature type="compositionally biased region" description="Low complexity" evidence="6">
    <location>
        <begin position="362"/>
        <end position="383"/>
    </location>
</feature>
<dbReference type="GO" id="GO:0005634">
    <property type="term" value="C:nucleus"/>
    <property type="evidence" value="ECO:0007669"/>
    <property type="project" value="TreeGrafter"/>
</dbReference>
<feature type="compositionally biased region" description="Basic and acidic residues" evidence="6">
    <location>
        <begin position="927"/>
        <end position="946"/>
    </location>
</feature>
<organism evidence="8 9">
    <name type="scientific">Entomortierella chlamydospora</name>
    <dbReference type="NCBI Taxonomy" id="101097"/>
    <lineage>
        <taxon>Eukaryota</taxon>
        <taxon>Fungi</taxon>
        <taxon>Fungi incertae sedis</taxon>
        <taxon>Mucoromycota</taxon>
        <taxon>Mortierellomycotina</taxon>
        <taxon>Mortierellomycetes</taxon>
        <taxon>Mortierellales</taxon>
        <taxon>Mortierellaceae</taxon>
        <taxon>Entomortierella</taxon>
    </lineage>
</organism>